<comment type="caution">
    <text evidence="1">The sequence shown here is derived from an EMBL/GenBank/DDBJ whole genome shotgun (WGS) entry which is preliminary data.</text>
</comment>
<proteinExistence type="predicted"/>
<dbReference type="AlphaFoldDB" id="A0A3A5K0Y7"/>
<name>A0A3A5K0Y7_9HYPH</name>
<dbReference type="EMBL" id="QZWZ01000056">
    <property type="protein sequence ID" value="RJT28133.1"/>
    <property type="molecule type" value="Genomic_DNA"/>
</dbReference>
<evidence type="ECO:0000313" key="1">
    <source>
        <dbReference type="EMBL" id="RJT28133.1"/>
    </source>
</evidence>
<organism evidence="1 2">
    <name type="scientific">Mesorhizobium waimense</name>
    <dbReference type="NCBI Taxonomy" id="1300307"/>
    <lineage>
        <taxon>Bacteria</taxon>
        <taxon>Pseudomonadati</taxon>
        <taxon>Pseudomonadota</taxon>
        <taxon>Alphaproteobacteria</taxon>
        <taxon>Hyphomicrobiales</taxon>
        <taxon>Phyllobacteriaceae</taxon>
        <taxon>Mesorhizobium</taxon>
    </lineage>
</organism>
<sequence>MRQKLLNKDDDWQWSLINTFREYCRAIGINRPSSDPIQVMHFQLRHAIEQSRGVRAGSSKPHGHTLSLAYAAAAVKALTLDHGRKAAAAISEVAKATGFDKQDVQNFYHALSRDRAPKEAPAAYNFCLTQMREWSADVILASLSGISIFVE</sequence>
<reference evidence="1 2" key="1">
    <citation type="submission" date="2018-09" db="EMBL/GenBank/DDBJ databases">
        <title>Mesorhizobium carmichaelinearum sp. nov. isolated from Carmichaelinea spp. root nodules in New Zealand.</title>
        <authorList>
            <person name="De Meyer S.E."/>
        </authorList>
    </citation>
    <scope>NUCLEOTIDE SEQUENCE [LARGE SCALE GENOMIC DNA]</scope>
    <source>
        <strain evidence="1 2">ICMP19557</strain>
    </source>
</reference>
<evidence type="ECO:0000313" key="2">
    <source>
        <dbReference type="Proteomes" id="UP000272706"/>
    </source>
</evidence>
<gene>
    <name evidence="1" type="ORF">D3227_35140</name>
</gene>
<accession>A0A3A5K0Y7</accession>
<dbReference type="Proteomes" id="UP000272706">
    <property type="component" value="Unassembled WGS sequence"/>
</dbReference>
<protein>
    <submittedName>
        <fullName evidence="1">Uncharacterized protein</fullName>
    </submittedName>
</protein>
<keyword evidence="2" id="KW-1185">Reference proteome</keyword>